<dbReference type="InterPro" id="IPR029044">
    <property type="entry name" value="Nucleotide-diphossugar_trans"/>
</dbReference>
<protein>
    <submittedName>
        <fullName evidence="2">NTP transferase domain-containing protein</fullName>
    </submittedName>
</protein>
<dbReference type="Pfam" id="PF00483">
    <property type="entry name" value="NTP_transferase"/>
    <property type="match status" value="1"/>
</dbReference>
<evidence type="ECO:0000313" key="2">
    <source>
        <dbReference type="EMBL" id="HIX19962.1"/>
    </source>
</evidence>
<dbReference type="AlphaFoldDB" id="A0A9D1VBJ7"/>
<dbReference type="SUPFAM" id="SSF53448">
    <property type="entry name" value="Nucleotide-diphospho-sugar transferases"/>
    <property type="match status" value="1"/>
</dbReference>
<sequence>MQAFILGAGMGTRLAPLTHILPKPLMPVFQKPLIQHTMDHYIRCGVKDFIVNISALPIMWERAFPEPTYRGCRVRFSEEAAPLDSGGGLKRIMPLISHDEPLIMHNGDILTDIPVAELLAAHRRSGALVTLALRSIDGKRNVGYDPATGLITDMRHALGINPGTHQYAGVCVTDPSIAELFPEADLFSIVPIWLELIKRKQLAGAVFDWANWHEVGNPQSYLDTVLSLNSRERIHPAARIAPGAELGEDCSVGCDAVIPDGCVLDDCIVWPRTHVAPGHYKRCILTPRITVQA</sequence>
<name>A0A9D1VBJ7_9BACT</name>
<dbReference type="EMBL" id="DXFQ01000088">
    <property type="protein sequence ID" value="HIX19962.1"/>
    <property type="molecule type" value="Genomic_DNA"/>
</dbReference>
<keyword evidence="2" id="KW-0808">Transferase</keyword>
<dbReference type="GO" id="GO:0016740">
    <property type="term" value="F:transferase activity"/>
    <property type="evidence" value="ECO:0007669"/>
    <property type="project" value="UniProtKB-KW"/>
</dbReference>
<reference evidence="2" key="1">
    <citation type="journal article" date="2021" name="PeerJ">
        <title>Extensive microbial diversity within the chicken gut microbiome revealed by metagenomics and culture.</title>
        <authorList>
            <person name="Gilroy R."/>
            <person name="Ravi A."/>
            <person name="Getino M."/>
            <person name="Pursley I."/>
            <person name="Horton D.L."/>
            <person name="Alikhan N.F."/>
            <person name="Baker D."/>
            <person name="Gharbi K."/>
            <person name="Hall N."/>
            <person name="Watson M."/>
            <person name="Adriaenssens E.M."/>
            <person name="Foster-Nyarko E."/>
            <person name="Jarju S."/>
            <person name="Secka A."/>
            <person name="Antonio M."/>
            <person name="Oren A."/>
            <person name="Chaudhuri R.R."/>
            <person name="La Ragione R."/>
            <person name="Hildebrand F."/>
            <person name="Pallen M.J."/>
        </authorList>
    </citation>
    <scope>NUCLEOTIDE SEQUENCE</scope>
    <source>
        <strain evidence="2">14975</strain>
    </source>
</reference>
<dbReference type="InterPro" id="IPR050486">
    <property type="entry name" value="Mannose-1P_guanyltransferase"/>
</dbReference>
<accession>A0A9D1VBJ7</accession>
<organism evidence="2 3">
    <name type="scientific">Candidatus Akkermansia intestinigallinarum</name>
    <dbReference type="NCBI Taxonomy" id="2838431"/>
    <lineage>
        <taxon>Bacteria</taxon>
        <taxon>Pseudomonadati</taxon>
        <taxon>Verrucomicrobiota</taxon>
        <taxon>Verrucomicrobiia</taxon>
        <taxon>Verrucomicrobiales</taxon>
        <taxon>Akkermansiaceae</taxon>
        <taxon>Akkermansia</taxon>
    </lineage>
</organism>
<reference evidence="2" key="2">
    <citation type="submission" date="2021-04" db="EMBL/GenBank/DDBJ databases">
        <authorList>
            <person name="Gilroy R."/>
        </authorList>
    </citation>
    <scope>NUCLEOTIDE SEQUENCE</scope>
    <source>
        <strain evidence="2">14975</strain>
    </source>
</reference>
<proteinExistence type="predicted"/>
<dbReference type="Proteomes" id="UP000823964">
    <property type="component" value="Unassembled WGS sequence"/>
</dbReference>
<dbReference type="PANTHER" id="PTHR22572">
    <property type="entry name" value="SUGAR-1-PHOSPHATE GUANYL TRANSFERASE"/>
    <property type="match status" value="1"/>
</dbReference>
<dbReference type="InterPro" id="IPR005835">
    <property type="entry name" value="NTP_transferase_dom"/>
</dbReference>
<dbReference type="Gene3D" id="3.90.550.10">
    <property type="entry name" value="Spore Coat Polysaccharide Biosynthesis Protein SpsA, Chain A"/>
    <property type="match status" value="1"/>
</dbReference>
<feature type="domain" description="Nucleotidyl transferase" evidence="1">
    <location>
        <begin position="3"/>
        <end position="135"/>
    </location>
</feature>
<dbReference type="Gene3D" id="2.160.10.10">
    <property type="entry name" value="Hexapeptide repeat proteins"/>
    <property type="match status" value="1"/>
</dbReference>
<evidence type="ECO:0000313" key="3">
    <source>
        <dbReference type="Proteomes" id="UP000823964"/>
    </source>
</evidence>
<evidence type="ECO:0000259" key="1">
    <source>
        <dbReference type="Pfam" id="PF00483"/>
    </source>
</evidence>
<comment type="caution">
    <text evidence="2">The sequence shown here is derived from an EMBL/GenBank/DDBJ whole genome shotgun (WGS) entry which is preliminary data.</text>
</comment>
<gene>
    <name evidence="2" type="ORF">H9862_05075</name>
</gene>